<keyword evidence="2" id="KW-1185">Reference proteome</keyword>
<evidence type="ECO:0000313" key="1">
    <source>
        <dbReference type="EMBL" id="MBG3877571.1"/>
    </source>
</evidence>
<name>A0ABS0J573_9BACT</name>
<protein>
    <submittedName>
        <fullName evidence="1">Uncharacterized protein</fullName>
    </submittedName>
</protein>
<reference evidence="1 2" key="1">
    <citation type="submission" date="2019-08" db="EMBL/GenBank/DDBJ databases">
        <authorList>
            <person name="Luo N."/>
        </authorList>
    </citation>
    <scope>NUCLEOTIDE SEQUENCE [LARGE SCALE GENOMIC DNA]</scope>
    <source>
        <strain evidence="1 2">NCIMB 9442</strain>
    </source>
</reference>
<sequence>MSRRRFSTLNEFAEFLNRKCMPMHEAIRCIDDFDALREAVDALRARMPSIGFFSPSRRVQCFYAVCRQLDAFIEKGRLTIDDALMALNMLGFESGRFRKAARMFRRRWARRRVDDRASLPQVTRFYMDGIGTCL</sequence>
<comment type="caution">
    <text evidence="1">The sequence shown here is derived from an EMBL/GenBank/DDBJ whole genome shotgun (WGS) entry which is preliminary data.</text>
</comment>
<accession>A0ABS0J573</accession>
<gene>
    <name evidence="1" type="ORF">FVW20_11235</name>
</gene>
<proteinExistence type="predicted"/>
<dbReference type="Proteomes" id="UP001194469">
    <property type="component" value="Unassembled WGS sequence"/>
</dbReference>
<organism evidence="1 2">
    <name type="scientific">Nitratidesulfovibrio oxamicus</name>
    <dbReference type="NCBI Taxonomy" id="32016"/>
    <lineage>
        <taxon>Bacteria</taxon>
        <taxon>Pseudomonadati</taxon>
        <taxon>Thermodesulfobacteriota</taxon>
        <taxon>Desulfovibrionia</taxon>
        <taxon>Desulfovibrionales</taxon>
        <taxon>Desulfovibrionaceae</taxon>
        <taxon>Nitratidesulfovibrio</taxon>
    </lineage>
</organism>
<evidence type="ECO:0000313" key="2">
    <source>
        <dbReference type="Proteomes" id="UP001194469"/>
    </source>
</evidence>
<dbReference type="RefSeq" id="WP_196609655.1">
    <property type="nucleotide sequence ID" value="NZ_VRYY01000324.1"/>
</dbReference>
<dbReference type="EMBL" id="VRYY01000324">
    <property type="protein sequence ID" value="MBG3877571.1"/>
    <property type="molecule type" value="Genomic_DNA"/>
</dbReference>